<accession>W4P4G6</accession>
<reference evidence="1 2" key="1">
    <citation type="journal article" date="2014" name="Genome Announc.">
        <title>Draft Genome Sequences of Three Strains of Bacteroides pyogenes Isolated from a Cat and Swine.</title>
        <authorList>
            <person name="Sakamoto M."/>
            <person name="Oshima K."/>
            <person name="Suda W."/>
            <person name="Kitamura K."/>
            <person name="Iida T."/>
            <person name="Hattori M."/>
            <person name="Ohkuma M."/>
        </authorList>
    </citation>
    <scope>NUCLEOTIDE SEQUENCE [LARGE SCALE GENOMIC DNA]</scope>
    <source>
        <strain evidence="1 2">JCM 6292</strain>
    </source>
</reference>
<organism evidence="1 2">
    <name type="scientific">Bacteroides pyogenes JCM 6292</name>
    <dbReference type="NCBI Taxonomy" id="1235809"/>
    <lineage>
        <taxon>Bacteria</taxon>
        <taxon>Pseudomonadati</taxon>
        <taxon>Bacteroidota</taxon>
        <taxon>Bacteroidia</taxon>
        <taxon>Bacteroidales</taxon>
        <taxon>Bacteroidaceae</taxon>
        <taxon>Bacteroides</taxon>
    </lineage>
</organism>
<name>W4P4G6_9BACE</name>
<dbReference type="EMBL" id="BAIQ01000002">
    <property type="protein sequence ID" value="GAE14283.1"/>
    <property type="molecule type" value="Genomic_DNA"/>
</dbReference>
<sequence length="51" mass="6153">MVTLKNAIFRKTQKTVIIFYNKVHRRYFSAPFYSLGNSGWKTHSTRENMRK</sequence>
<comment type="caution">
    <text evidence="1">The sequence shown here is derived from an EMBL/GenBank/DDBJ whole genome shotgun (WGS) entry which is preliminary data.</text>
</comment>
<dbReference type="Proteomes" id="UP000018861">
    <property type="component" value="Unassembled WGS sequence"/>
</dbReference>
<proteinExistence type="predicted"/>
<evidence type="ECO:0000313" key="2">
    <source>
        <dbReference type="Proteomes" id="UP000018861"/>
    </source>
</evidence>
<protein>
    <submittedName>
        <fullName evidence="1">Uncharacterized protein</fullName>
    </submittedName>
</protein>
<gene>
    <name evidence="1" type="ORF">JCM6292_396</name>
</gene>
<dbReference type="AlphaFoldDB" id="W4P4G6"/>
<evidence type="ECO:0000313" key="1">
    <source>
        <dbReference type="EMBL" id="GAE14283.1"/>
    </source>
</evidence>